<dbReference type="GO" id="GO:0004751">
    <property type="term" value="F:ribose-5-phosphate isomerase activity"/>
    <property type="evidence" value="ECO:0007669"/>
    <property type="project" value="UniProtKB-UniRule"/>
</dbReference>
<evidence type="ECO:0000256" key="4">
    <source>
        <dbReference type="ARBA" id="ARBA00022723"/>
    </source>
</evidence>
<dbReference type="Pfam" id="PF00294">
    <property type="entry name" value="PfkB"/>
    <property type="match status" value="1"/>
</dbReference>
<comment type="pathway">
    <text evidence="13">Carbohydrate metabolism; D-ribose degradation; D-ribose 5-phosphate from beta-D-ribopyranose: step 2/2.</text>
</comment>
<name>A0A0C1PNW7_9LACO</name>
<dbReference type="GO" id="GO:0005829">
    <property type="term" value="C:cytosol"/>
    <property type="evidence" value="ECO:0007669"/>
    <property type="project" value="TreeGrafter"/>
</dbReference>
<comment type="caution">
    <text evidence="15">The sequence shown here is derived from an EMBL/GenBank/DDBJ whole genome shotgun (WGS) entry which is preliminary data.</text>
</comment>
<comment type="catalytic activity">
    <reaction evidence="13">
        <text>D-ribose + ATP = D-ribose 5-phosphate + ADP + H(+)</text>
        <dbReference type="Rhea" id="RHEA:13697"/>
        <dbReference type="ChEBI" id="CHEBI:15378"/>
        <dbReference type="ChEBI" id="CHEBI:30616"/>
        <dbReference type="ChEBI" id="CHEBI:47013"/>
        <dbReference type="ChEBI" id="CHEBI:78346"/>
        <dbReference type="ChEBI" id="CHEBI:456216"/>
        <dbReference type="EC" id="2.7.1.15"/>
    </reaction>
</comment>
<evidence type="ECO:0000256" key="12">
    <source>
        <dbReference type="HAMAP-Rule" id="MF_00170"/>
    </source>
</evidence>
<comment type="cofactor">
    <cofactor evidence="13">
        <name>Mg(2+)</name>
        <dbReference type="ChEBI" id="CHEBI:18420"/>
    </cofactor>
    <text evidence="13">Requires a divalent cation, most likely magnesium in vivo, as an electrophilic catalyst to aid phosphoryl group transfer. It is the chelate of the metal and the nucleotide that is the actual substrate.</text>
</comment>
<evidence type="ECO:0000256" key="7">
    <source>
        <dbReference type="ARBA" id="ARBA00022840"/>
    </source>
</evidence>
<organism evidence="15 16">
    <name type="scientific">Fructilactobacillus fructivorans</name>
    <dbReference type="NCBI Taxonomy" id="1614"/>
    <lineage>
        <taxon>Bacteria</taxon>
        <taxon>Bacillati</taxon>
        <taxon>Bacillota</taxon>
        <taxon>Bacilli</taxon>
        <taxon>Lactobacillales</taxon>
        <taxon>Lactobacillaceae</taxon>
        <taxon>Fructilactobacillus</taxon>
    </lineage>
</organism>
<gene>
    <name evidence="13" type="primary">rbsK</name>
    <name evidence="12" type="synonym">rpiA</name>
    <name evidence="15" type="ORF">LfDm3_0386</name>
</gene>
<sequence>MSKKVVVIGSTNVDKVLNVDKYALPGETLAVENHQESHGGGKGANQAIAAARSGADTTFITKLGDDEDAKFMIEGFKKDGMNIDSVITTQARQTGQAYITVDSTGQNSIYVYGGANMSMTPADVDQHEDAIKNADRAIAQLEIPVPTIIEAFKIAKKNEVQTILNPAPAKKLPEELLQLTDIITPNETEAEALTGIKVIDDDSMMKNAEYFFKLGIRMVIITVGDKGSFYATPASHAFIPAFKVKAVDTTAAGDTFIGALASRLDLNSANIRDAMLYANHASSLTVQVAGAQNSIPYEKDVLDVISKTSKTKEAIEKEKKQAAEYAAAQVPNHIVLGLGSGSTAAYFVKAINERIKKEGLDIQCVATSVGTEKLAESLGMPMLDVNTIDRVDLTVDGADAVDDKLNGIKGGGAALLFEKLVATMSDKNIWIVDSTKYHKTLAGQKLPVEVIPFGGMGVFRYLNEAGYKPEFRFRDDGDILQTDSGNYLIDITIPDDADLAKLAHNLKNYTGVVEHGLFLNICDQLIIGGDKVRVIDRPKEETKK</sequence>
<dbReference type="OrthoDB" id="9775849at2"/>
<comment type="pathway">
    <text evidence="12">Carbohydrate degradation; pentose phosphate pathway; D-ribose 5-phosphate from D-ribulose 5-phosphate (non-oxidative stage): step 1/1.</text>
</comment>
<keyword evidence="8 13" id="KW-0460">Magnesium</keyword>
<dbReference type="SUPFAM" id="SSF53613">
    <property type="entry name" value="Ribokinase-like"/>
    <property type="match status" value="1"/>
</dbReference>
<dbReference type="GO" id="GO:0004747">
    <property type="term" value="F:ribokinase activity"/>
    <property type="evidence" value="ECO:0007669"/>
    <property type="project" value="UniProtKB-UniRule"/>
</dbReference>
<comment type="function">
    <text evidence="13">Catalyzes the phosphorylation of ribose at O-5 in a reaction requiring ATP and magnesium. The resulting D-ribose-5-phosphate can then be used either for sythesis of nucleotides, histidine, and tryptophan, or as a component of the pentose phosphate pathway.</text>
</comment>
<feature type="binding site" evidence="13">
    <location>
        <position position="279"/>
    </location>
    <ligand>
        <name>ATP</name>
        <dbReference type="ChEBI" id="CHEBI:30616"/>
    </ligand>
</feature>
<dbReference type="GO" id="GO:0046872">
    <property type="term" value="F:metal ion binding"/>
    <property type="evidence" value="ECO:0007669"/>
    <property type="project" value="UniProtKB-KW"/>
</dbReference>
<keyword evidence="13" id="KW-0963">Cytoplasm</keyword>
<dbReference type="GO" id="GO:0019303">
    <property type="term" value="P:D-ribose catabolic process"/>
    <property type="evidence" value="ECO:0007669"/>
    <property type="project" value="UniProtKB-UniRule"/>
</dbReference>
<keyword evidence="10 12" id="KW-0413">Isomerase</keyword>
<dbReference type="AlphaFoldDB" id="A0A0C1PNW7"/>
<dbReference type="RefSeq" id="WP_039143599.1">
    <property type="nucleotide sequence ID" value="NZ_JOJZ01000009.1"/>
</dbReference>
<comment type="similarity">
    <text evidence="12">Belongs to the ribose 5-phosphate isomerase family.</text>
</comment>
<evidence type="ECO:0000256" key="10">
    <source>
        <dbReference type="ARBA" id="ARBA00023235"/>
    </source>
</evidence>
<dbReference type="InterPro" id="IPR011611">
    <property type="entry name" value="PfkB_dom"/>
</dbReference>
<dbReference type="FunFam" id="3.40.50.1360:FF:000001">
    <property type="entry name" value="Ribose-5-phosphate isomerase A"/>
    <property type="match status" value="1"/>
</dbReference>
<evidence type="ECO:0000256" key="3">
    <source>
        <dbReference type="ARBA" id="ARBA00022679"/>
    </source>
</evidence>
<comment type="subcellular location">
    <subcellularLocation>
        <location evidence="13">Cytoplasm</location>
    </subcellularLocation>
</comment>
<evidence type="ECO:0000256" key="13">
    <source>
        <dbReference type="HAMAP-Rule" id="MF_01987"/>
    </source>
</evidence>
<dbReference type="EC" id="5.3.1.6" evidence="12"/>
<evidence type="ECO:0000256" key="9">
    <source>
        <dbReference type="ARBA" id="ARBA00022958"/>
    </source>
</evidence>
<feature type="active site" description="Proton acceptor" evidence="12">
    <location>
        <position position="418"/>
    </location>
</feature>
<dbReference type="HAMAP" id="MF_00170">
    <property type="entry name" value="Rib_5P_isom_A"/>
    <property type="match status" value="1"/>
</dbReference>
<comment type="subunit">
    <text evidence="12">Homodimer.</text>
</comment>
<dbReference type="GO" id="GO:0009052">
    <property type="term" value="P:pentose-phosphate shunt, non-oxidative branch"/>
    <property type="evidence" value="ECO:0007669"/>
    <property type="project" value="UniProtKB-UniRule"/>
</dbReference>
<dbReference type="CDD" id="cd01174">
    <property type="entry name" value="ribokinase"/>
    <property type="match status" value="1"/>
</dbReference>
<dbReference type="GO" id="GO:0005524">
    <property type="term" value="F:ATP binding"/>
    <property type="evidence" value="ECO:0007669"/>
    <property type="project" value="UniProtKB-UniRule"/>
</dbReference>
<dbReference type="SUPFAM" id="SSF100950">
    <property type="entry name" value="NagB/RpiA/CoA transferase-like"/>
    <property type="match status" value="1"/>
</dbReference>
<dbReference type="InterPro" id="IPR002173">
    <property type="entry name" value="Carboh/pur_kinase_PfkB_CS"/>
</dbReference>
<feature type="binding site" evidence="13">
    <location>
        <begin position="41"/>
        <end position="45"/>
    </location>
    <ligand>
        <name>substrate</name>
    </ligand>
</feature>
<feature type="binding site" evidence="12">
    <location>
        <position position="436"/>
    </location>
    <ligand>
        <name>substrate</name>
    </ligand>
</feature>
<comment type="function">
    <text evidence="12">Catalyzes the reversible conversion of ribose-5-phosphate to ribulose 5-phosphate.</text>
</comment>
<dbReference type="SUPFAM" id="SSF75445">
    <property type="entry name" value="D-ribose-5-phosphate isomerase (RpiA), lid domain"/>
    <property type="match status" value="1"/>
</dbReference>
<dbReference type="NCBIfam" id="NF001924">
    <property type="entry name" value="PRK00702.1"/>
    <property type="match status" value="1"/>
</dbReference>
<accession>A0A0C1PNW7</accession>
<dbReference type="Proteomes" id="UP000031397">
    <property type="component" value="Unassembled WGS sequence"/>
</dbReference>
<comment type="similarity">
    <text evidence="13">Belongs to the carbohydrate kinase PfkB family. Ribokinase subfamily.</text>
</comment>
<dbReference type="NCBIfam" id="TIGR00021">
    <property type="entry name" value="rpiA"/>
    <property type="match status" value="1"/>
</dbReference>
<dbReference type="InterPro" id="IPR020672">
    <property type="entry name" value="Ribose5P_isomerase_typA_subgr"/>
</dbReference>
<dbReference type="Pfam" id="PF06026">
    <property type="entry name" value="Rib_5-P_isom_A"/>
    <property type="match status" value="1"/>
</dbReference>
<reference evidence="15 16" key="1">
    <citation type="submission" date="2014-06" db="EMBL/GenBank/DDBJ databases">
        <title>Functional and comparative genomic analyses of the Drosophila gut microbiota identify candidate symbiosis factors.</title>
        <authorList>
            <person name="Newell P.D."/>
            <person name="Chaston J.M."/>
            <person name="Douglas A.E."/>
        </authorList>
    </citation>
    <scope>NUCLEOTIDE SEQUENCE [LARGE SCALE GENOMIC DNA]</scope>
    <source>
        <strain evidence="15 16">DmCS_002</strain>
    </source>
</reference>
<keyword evidence="4 13" id="KW-0479">Metal-binding</keyword>
<dbReference type="UniPathway" id="UPA00115">
    <property type="reaction ID" value="UER00412"/>
</dbReference>
<evidence type="ECO:0000256" key="1">
    <source>
        <dbReference type="ARBA" id="ARBA00001713"/>
    </source>
</evidence>
<evidence type="ECO:0000313" key="16">
    <source>
        <dbReference type="Proteomes" id="UP000031397"/>
    </source>
</evidence>
<evidence type="ECO:0000256" key="6">
    <source>
        <dbReference type="ARBA" id="ARBA00022777"/>
    </source>
</evidence>
<feature type="binding site" evidence="13">
    <location>
        <position position="186"/>
    </location>
    <ligand>
        <name>ATP</name>
        <dbReference type="ChEBI" id="CHEBI:30616"/>
    </ligand>
</feature>
<comment type="caution">
    <text evidence="13">Lacks conserved residue(s) required for the propagation of feature annotation.</text>
</comment>
<feature type="binding site" evidence="13">
    <location>
        <begin position="222"/>
        <end position="227"/>
    </location>
    <ligand>
        <name>ATP</name>
        <dbReference type="ChEBI" id="CHEBI:30616"/>
    </ligand>
</feature>
<feature type="binding site" evidence="12">
    <location>
        <begin position="409"/>
        <end position="412"/>
    </location>
    <ligand>
        <name>substrate</name>
    </ligand>
</feature>
<evidence type="ECO:0000259" key="14">
    <source>
        <dbReference type="Pfam" id="PF00294"/>
    </source>
</evidence>
<keyword evidence="16" id="KW-1185">Reference proteome</keyword>
<evidence type="ECO:0000313" key="15">
    <source>
        <dbReference type="EMBL" id="KID42457.1"/>
    </source>
</evidence>
<feature type="binding site" evidence="13">
    <location>
        <position position="288"/>
    </location>
    <ligand>
        <name>K(+)</name>
        <dbReference type="ChEBI" id="CHEBI:29103"/>
    </ligand>
</feature>
<keyword evidence="7 13" id="KW-0067">ATP-binding</keyword>
<feature type="domain" description="Carbohydrate kinase PfkB" evidence="14">
    <location>
        <begin position="3"/>
        <end position="296"/>
    </location>
</feature>
<dbReference type="InterPro" id="IPR029056">
    <property type="entry name" value="Ribokinase-like"/>
</dbReference>
<dbReference type="InterPro" id="IPR037171">
    <property type="entry name" value="NagB/RpiA_transferase-like"/>
</dbReference>
<proteinExistence type="inferred from homology"/>
<dbReference type="GeneID" id="74913072"/>
<feature type="binding site" evidence="13">
    <location>
        <position position="285"/>
    </location>
    <ligand>
        <name>K(+)</name>
        <dbReference type="ChEBI" id="CHEBI:29103"/>
    </ligand>
</feature>
<dbReference type="CDD" id="cd01398">
    <property type="entry name" value="RPI_A"/>
    <property type="match status" value="1"/>
</dbReference>
<feature type="binding site" evidence="13">
    <location>
        <begin position="253"/>
        <end position="254"/>
    </location>
    <ligand>
        <name>ATP</name>
        <dbReference type="ChEBI" id="CHEBI:30616"/>
    </ligand>
</feature>
<feature type="binding site" evidence="12">
    <location>
        <begin position="340"/>
        <end position="343"/>
    </location>
    <ligand>
        <name>substrate</name>
    </ligand>
</feature>
<dbReference type="PROSITE" id="PS00584">
    <property type="entry name" value="PFKB_KINASES_2"/>
    <property type="match status" value="1"/>
</dbReference>
<feature type="binding site" evidence="13">
    <location>
        <position position="248"/>
    </location>
    <ligand>
        <name>K(+)</name>
        <dbReference type="ChEBI" id="CHEBI:29103"/>
    </ligand>
</feature>
<dbReference type="NCBIfam" id="TIGR02152">
    <property type="entry name" value="D_ribokin_bact"/>
    <property type="match status" value="1"/>
</dbReference>
<feature type="binding site" evidence="13">
    <location>
        <position position="254"/>
    </location>
    <ligand>
        <name>substrate</name>
    </ligand>
</feature>
<keyword evidence="6 13" id="KW-0418">Kinase</keyword>
<dbReference type="PATRIC" id="fig|1614.7.peg.376"/>
<keyword evidence="9 13" id="KW-0630">Potassium</keyword>
<feature type="binding site" evidence="13">
    <location>
        <position position="250"/>
    </location>
    <ligand>
        <name>K(+)</name>
        <dbReference type="ChEBI" id="CHEBI:29103"/>
    </ligand>
</feature>
<feature type="binding site" evidence="13">
    <location>
        <position position="294"/>
    </location>
    <ligand>
        <name>K(+)</name>
        <dbReference type="ChEBI" id="CHEBI:29103"/>
    </ligand>
</feature>
<evidence type="ECO:0000256" key="8">
    <source>
        <dbReference type="ARBA" id="ARBA00022842"/>
    </source>
</evidence>
<evidence type="ECO:0000256" key="5">
    <source>
        <dbReference type="ARBA" id="ARBA00022741"/>
    </source>
</evidence>
<dbReference type="UniPathway" id="UPA00916">
    <property type="reaction ID" value="UER00889"/>
</dbReference>
<keyword evidence="11 13" id="KW-0119">Carbohydrate metabolism</keyword>
<dbReference type="PANTHER" id="PTHR10584">
    <property type="entry name" value="SUGAR KINASE"/>
    <property type="match status" value="1"/>
</dbReference>
<dbReference type="PRINTS" id="PR00990">
    <property type="entry name" value="RIBOKINASE"/>
</dbReference>
<protein>
    <recommendedName>
        <fullName evidence="12 13">Multifunctional fusion protein</fullName>
    </recommendedName>
    <domain>
        <recommendedName>
            <fullName evidence="12">Ribose-5-phosphate isomerase A</fullName>
            <ecNumber evidence="12">5.3.1.6</ecNumber>
        </recommendedName>
        <alternativeName>
            <fullName evidence="12">Phosphoriboisomerase A</fullName>
            <shortName evidence="12">PRI</shortName>
        </alternativeName>
    </domain>
    <domain>
        <recommendedName>
            <fullName evidence="13">Ribokinase</fullName>
            <shortName evidence="13">RK</shortName>
            <ecNumber evidence="13">2.7.1.15</ecNumber>
        </recommendedName>
    </domain>
</protein>
<dbReference type="PANTHER" id="PTHR10584:SF166">
    <property type="entry name" value="RIBOKINASE"/>
    <property type="match status" value="1"/>
</dbReference>
<dbReference type="InterPro" id="IPR004788">
    <property type="entry name" value="Ribose5P_isomerase_type_A"/>
</dbReference>
<dbReference type="HAMAP" id="MF_01987">
    <property type="entry name" value="Ribokinase"/>
    <property type="match status" value="1"/>
</dbReference>
<feature type="binding site" evidence="13">
    <location>
        <begin position="12"/>
        <end position="14"/>
    </location>
    <ligand>
        <name>substrate</name>
    </ligand>
</feature>
<keyword evidence="3 13" id="KW-0808">Transferase</keyword>
<feature type="binding site" evidence="12">
    <location>
        <begin position="396"/>
        <end position="399"/>
    </location>
    <ligand>
        <name>substrate</name>
    </ligand>
</feature>
<dbReference type="EC" id="2.7.1.15" evidence="13"/>
<dbReference type="Gene3D" id="3.40.50.1360">
    <property type="match status" value="1"/>
</dbReference>
<keyword evidence="5 13" id="KW-0547">Nucleotide-binding</keyword>
<evidence type="ECO:0000256" key="2">
    <source>
        <dbReference type="ARBA" id="ARBA00005380"/>
    </source>
</evidence>
<feature type="binding site" evidence="13">
    <location>
        <position position="142"/>
    </location>
    <ligand>
        <name>substrate</name>
    </ligand>
</feature>
<dbReference type="InterPro" id="IPR002139">
    <property type="entry name" value="Ribo/fructo_kinase"/>
</dbReference>
<dbReference type="Gene3D" id="3.40.1190.20">
    <property type="match status" value="1"/>
</dbReference>
<comment type="similarity">
    <text evidence="2">Belongs to the carbohydrate kinase pfkB family.</text>
</comment>
<dbReference type="InterPro" id="IPR011877">
    <property type="entry name" value="Ribokinase"/>
</dbReference>
<dbReference type="EMBL" id="JOJZ01000009">
    <property type="protein sequence ID" value="KID42457.1"/>
    <property type="molecule type" value="Genomic_DNA"/>
</dbReference>
<comment type="catalytic activity">
    <reaction evidence="1 12">
        <text>aldehydo-D-ribose 5-phosphate = D-ribulose 5-phosphate</text>
        <dbReference type="Rhea" id="RHEA:14657"/>
        <dbReference type="ChEBI" id="CHEBI:58121"/>
        <dbReference type="ChEBI" id="CHEBI:58273"/>
        <dbReference type="EC" id="5.3.1.6"/>
    </reaction>
</comment>
<feature type="binding site" evidence="13">
    <location>
        <position position="290"/>
    </location>
    <ligand>
        <name>K(+)</name>
        <dbReference type="ChEBI" id="CHEBI:29103"/>
    </ligand>
</feature>
<dbReference type="Gene3D" id="3.30.70.260">
    <property type="match status" value="1"/>
</dbReference>
<comment type="activity regulation">
    <text evidence="13">Activated by a monovalent cation that binds near, but not in, the active site. The most likely occupant of the site in vivo is potassium. Ion binding induces a conformational change that may alter substrate affinity.</text>
</comment>
<evidence type="ECO:0000256" key="11">
    <source>
        <dbReference type="ARBA" id="ARBA00023277"/>
    </source>
</evidence>
<feature type="active site" description="Proton acceptor" evidence="13">
    <location>
        <position position="254"/>
    </location>
</feature>